<evidence type="ECO:0000256" key="3">
    <source>
        <dbReference type="ARBA" id="ARBA00023125"/>
    </source>
</evidence>
<reference evidence="9" key="2">
    <citation type="journal article" date="2019" name="Int. J. Syst. Evol. Microbiol.">
        <title>The Global Catalogue of Microorganisms (GCM) 10K type strain sequencing project: providing services to taxonomists for standard genome sequencing and annotation.</title>
        <authorList>
            <consortium name="The Broad Institute Genomics Platform"/>
            <consortium name="The Broad Institute Genome Sequencing Center for Infectious Disease"/>
            <person name="Wu L."/>
            <person name="Ma J."/>
        </authorList>
    </citation>
    <scope>NUCLEOTIDE SEQUENCE [LARGE SCALE GENOMIC DNA]</scope>
    <source>
        <strain evidence="9">JCM 17810</strain>
    </source>
</reference>
<evidence type="ECO:0000259" key="6">
    <source>
        <dbReference type="SMART" id="SM00363"/>
    </source>
</evidence>
<organism evidence="8 9">
    <name type="scientific">Georgenia halophila</name>
    <dbReference type="NCBI Taxonomy" id="620889"/>
    <lineage>
        <taxon>Bacteria</taxon>
        <taxon>Bacillati</taxon>
        <taxon>Actinomycetota</taxon>
        <taxon>Actinomycetes</taxon>
        <taxon>Micrococcales</taxon>
        <taxon>Bogoriellaceae</taxon>
        <taxon>Georgenia</taxon>
    </lineage>
</organism>
<dbReference type="EMBL" id="BAABGN010000002">
    <property type="protein sequence ID" value="GAA4416935.1"/>
    <property type="molecule type" value="Genomic_DNA"/>
</dbReference>
<sequence length="113" mass="12677">MWAVRLFKSRSLATTACRAGHVRVNGERAKPSTTVAVGDEVVVRGVERDRPERVLEVRQVLLKRVGAPVAAQAVIDRSPAPVPRDLFAVPRREKGSGRPTKRERREIQRLRGY</sequence>
<name>A0ABP8L1V7_9MICO</name>
<dbReference type="InterPro" id="IPR025708">
    <property type="entry name" value="HSP15"/>
</dbReference>
<evidence type="ECO:0000313" key="9">
    <source>
        <dbReference type="Proteomes" id="UP001500622"/>
    </source>
</evidence>
<feature type="compositionally biased region" description="Basic and acidic residues" evidence="5">
    <location>
        <begin position="103"/>
        <end position="113"/>
    </location>
</feature>
<comment type="similarity">
    <text evidence="1">Belongs to the HSP15 family.</text>
</comment>
<dbReference type="EMBL" id="BAABGN010000004">
    <property type="protein sequence ID" value="GAA4420504.1"/>
    <property type="molecule type" value="Genomic_DNA"/>
</dbReference>
<gene>
    <name evidence="7" type="ORF">GCM10023169_04840</name>
    <name evidence="8" type="ORF">GCM10023169_12450</name>
</gene>
<keyword evidence="9" id="KW-1185">Reference proteome</keyword>
<dbReference type="Gene3D" id="3.10.290.10">
    <property type="entry name" value="RNA-binding S4 domain"/>
    <property type="match status" value="1"/>
</dbReference>
<dbReference type="PROSITE" id="PS50889">
    <property type="entry name" value="S4"/>
    <property type="match status" value="1"/>
</dbReference>
<dbReference type="SMART" id="SM00363">
    <property type="entry name" value="S4"/>
    <property type="match status" value="1"/>
</dbReference>
<proteinExistence type="inferred from homology"/>
<evidence type="ECO:0000256" key="5">
    <source>
        <dbReference type="SAM" id="MobiDB-lite"/>
    </source>
</evidence>
<protein>
    <recommendedName>
        <fullName evidence="6">RNA-binding S4 domain-containing protein</fullName>
    </recommendedName>
</protein>
<evidence type="ECO:0000313" key="8">
    <source>
        <dbReference type="EMBL" id="GAA4420504.1"/>
    </source>
</evidence>
<dbReference type="SUPFAM" id="SSF55174">
    <property type="entry name" value="Alpha-L RNA-binding motif"/>
    <property type="match status" value="1"/>
</dbReference>
<accession>A0ABP8L1V7</accession>
<dbReference type="Proteomes" id="UP001500622">
    <property type="component" value="Unassembled WGS sequence"/>
</dbReference>
<feature type="region of interest" description="Disordered" evidence="5">
    <location>
        <begin position="87"/>
        <end position="113"/>
    </location>
</feature>
<dbReference type="PIRSF" id="PIRSF016821">
    <property type="entry name" value="HSP15"/>
    <property type="match status" value="1"/>
</dbReference>
<reference evidence="8" key="3">
    <citation type="submission" date="2023-12" db="EMBL/GenBank/DDBJ databases">
        <authorList>
            <person name="Sun Q."/>
            <person name="Inoue M."/>
        </authorList>
    </citation>
    <scope>NUCLEOTIDE SEQUENCE</scope>
    <source>
        <strain evidence="8">JCM 17810</strain>
    </source>
</reference>
<comment type="caution">
    <text evidence="8">The sequence shown here is derived from an EMBL/GenBank/DDBJ whole genome shotgun (WGS) entry which is preliminary data.</text>
</comment>
<dbReference type="CDD" id="cd00165">
    <property type="entry name" value="S4"/>
    <property type="match status" value="1"/>
</dbReference>
<keyword evidence="2 4" id="KW-0694">RNA-binding</keyword>
<dbReference type="InterPro" id="IPR002942">
    <property type="entry name" value="S4_RNA-bd"/>
</dbReference>
<evidence type="ECO:0000256" key="2">
    <source>
        <dbReference type="ARBA" id="ARBA00022884"/>
    </source>
</evidence>
<dbReference type="Pfam" id="PF01479">
    <property type="entry name" value="S4"/>
    <property type="match status" value="1"/>
</dbReference>
<evidence type="ECO:0000256" key="1">
    <source>
        <dbReference type="ARBA" id="ARBA00008396"/>
    </source>
</evidence>
<feature type="domain" description="RNA-binding S4" evidence="6">
    <location>
        <begin position="1"/>
        <end position="56"/>
    </location>
</feature>
<dbReference type="InterPro" id="IPR036986">
    <property type="entry name" value="S4_RNA-bd_sf"/>
</dbReference>
<evidence type="ECO:0000313" key="7">
    <source>
        <dbReference type="EMBL" id="GAA4416935.1"/>
    </source>
</evidence>
<evidence type="ECO:0000256" key="4">
    <source>
        <dbReference type="PROSITE-ProRule" id="PRU00182"/>
    </source>
</evidence>
<reference evidence="8" key="1">
    <citation type="journal article" date="2014" name="Int. J. Syst. Evol. Microbiol.">
        <title>Complete genome of a new Firmicutes species belonging to the dominant human colonic microbiota ('Ruminococcus bicirculans') reveals two chromosomes and a selective capacity to utilize plant glucans.</title>
        <authorList>
            <consortium name="NISC Comparative Sequencing Program"/>
            <person name="Wegmann U."/>
            <person name="Louis P."/>
            <person name="Goesmann A."/>
            <person name="Henrissat B."/>
            <person name="Duncan S.H."/>
            <person name="Flint H.J."/>
        </authorList>
    </citation>
    <scope>NUCLEOTIDE SEQUENCE</scope>
    <source>
        <strain evidence="8">JCM 17810</strain>
    </source>
</reference>
<keyword evidence="3" id="KW-0238">DNA-binding</keyword>